<dbReference type="EMBL" id="FQ859183">
    <property type="protein sequence ID" value="CCB68503.1"/>
    <property type="molecule type" value="Genomic_DNA"/>
</dbReference>
<dbReference type="GO" id="GO:0004519">
    <property type="term" value="F:endonuclease activity"/>
    <property type="evidence" value="ECO:0007669"/>
    <property type="project" value="UniProtKB-KW"/>
</dbReference>
<reference evidence="5 6" key="1">
    <citation type="journal article" date="2011" name="Appl. Environ. Microbiol.">
        <title>Complete genome sequence of the fish pathogen Flavobacterium branchiophilum.</title>
        <authorList>
            <consortium name="1:IP"/>
            <consortium name="Microbial Evolutionary Genomics,F-75015 Paris"/>
            <consortium name="France 2:CNRS"/>
            <consortium name="URA2171"/>
            <consortium name="F-75015 Paris,France 3:Unite de Virologie et Immunologie Mol."/>
            <consortium name="INRA,78352 Jouy en Josas Cedex"/>
            <consortium name="France. 4:Unite de Mathemathique"/>
            <consortium name="Informatique et Genome,INRA"/>
            <consortium name="78352 Jouy en Josas Cedex"/>
            <consortium name="France. 5:CEA/Genoscope"/>
            <consortium name="Evry"/>
            <consortium name="France"/>
            <person name="Touchon M."/>
            <person name="Barbier P."/>
            <person name="Bernardet J.F."/>
            <person name="Loux V."/>
            <person name="Vacherie B."/>
            <person name="Barbe V."/>
            <person name="Rocha E.P."/>
            <person name="Duchaud E."/>
        </authorList>
    </citation>
    <scope>NUCLEOTIDE SEQUENCE [LARGE SCALE GENOMIC DNA]</scope>
    <source>
        <strain evidence="5 6">FL-15</strain>
    </source>
</reference>
<feature type="domain" description="DNA/RNA non-specific endonuclease/pyrophosphatase/phosphodiesterase" evidence="4">
    <location>
        <begin position="56"/>
        <end position="248"/>
    </location>
</feature>
<dbReference type="SMART" id="SM00892">
    <property type="entry name" value="Endonuclease_NS"/>
    <property type="match status" value="1"/>
</dbReference>
<dbReference type="STRING" id="1034807.FBFL15_0371"/>
<evidence type="ECO:0000259" key="4">
    <source>
        <dbReference type="SMART" id="SM00892"/>
    </source>
</evidence>
<dbReference type="EC" id="3.-.-.-" evidence="5"/>
<feature type="active site" description="Proton acceptor" evidence="1">
    <location>
        <position position="117"/>
    </location>
</feature>
<accession>G2Z4M4</accession>
<dbReference type="GO" id="GO:0046872">
    <property type="term" value="F:metal ion binding"/>
    <property type="evidence" value="ECO:0007669"/>
    <property type="project" value="UniProtKB-KW"/>
</dbReference>
<dbReference type="InterPro" id="IPR044925">
    <property type="entry name" value="His-Me_finger_sf"/>
</dbReference>
<gene>
    <name evidence="5" type="primary">nucA</name>
    <name evidence="5" type="ordered locus">FBFL15_0371</name>
</gene>
<dbReference type="InterPro" id="IPR020821">
    <property type="entry name" value="ENPP1-3/EXOG-like_nuc-like"/>
</dbReference>
<evidence type="ECO:0000313" key="6">
    <source>
        <dbReference type="Proteomes" id="UP000009186"/>
    </source>
</evidence>
<dbReference type="SMART" id="SM00477">
    <property type="entry name" value="NUC"/>
    <property type="match status" value="1"/>
</dbReference>
<dbReference type="PANTHER" id="PTHR13966">
    <property type="entry name" value="ENDONUCLEASE RELATED"/>
    <property type="match status" value="1"/>
</dbReference>
<keyword evidence="5" id="KW-0540">Nuclease</keyword>
<dbReference type="eggNOG" id="COG1864">
    <property type="taxonomic scope" value="Bacteria"/>
</dbReference>
<dbReference type="HOGENOM" id="CLU_055174_2_0_10"/>
<dbReference type="InterPro" id="IPR040255">
    <property type="entry name" value="Non-specific_endonuclease"/>
</dbReference>
<dbReference type="Gene3D" id="3.40.570.10">
    <property type="entry name" value="Extracellular Endonuclease, subunit A"/>
    <property type="match status" value="1"/>
</dbReference>
<keyword evidence="5" id="KW-0255">Endonuclease</keyword>
<keyword evidence="6" id="KW-1185">Reference proteome</keyword>
<feature type="binding site" evidence="2">
    <location>
        <position position="148"/>
    </location>
    <ligand>
        <name>Mg(2+)</name>
        <dbReference type="ChEBI" id="CHEBI:18420"/>
        <note>catalytic</note>
    </ligand>
</feature>
<proteinExistence type="predicted"/>
<evidence type="ECO:0000313" key="5">
    <source>
        <dbReference type="EMBL" id="CCB68503.1"/>
    </source>
</evidence>
<dbReference type="InterPro" id="IPR044929">
    <property type="entry name" value="DNA/RNA_non-sp_Endonuclease_sf"/>
</dbReference>
<dbReference type="Proteomes" id="UP000009186">
    <property type="component" value="Chromosome"/>
</dbReference>
<organism evidence="5 6">
    <name type="scientific">Flavobacterium branchiophilum (strain FL-15)</name>
    <dbReference type="NCBI Taxonomy" id="1034807"/>
    <lineage>
        <taxon>Bacteria</taxon>
        <taxon>Pseudomonadati</taxon>
        <taxon>Bacteroidota</taxon>
        <taxon>Flavobacteriia</taxon>
        <taxon>Flavobacteriales</taxon>
        <taxon>Flavobacteriaceae</taxon>
        <taxon>Flavobacterium</taxon>
    </lineage>
</organism>
<sequence>MNLKRCLVVMSVLTIVFSCKEVHSDPTVGTDSQELRLSTDNNIDLLPTSTTGKIISHRYYTLSYQEAHEQAEWVAYQLHGKVTNKHYNRPYFEEDPLVESGSASWKNYKNSGYDKGHLCAAADMAFDFKAFEDTFYTSNISPQKHDFNDGIWNRLEQKVRYWSEKYGNIYVVTGGVLEEGLEKIGREGVSVPKYFYKILLTKKNNQYQMIAFLVPHQSSNKALYEYVVSVDEIEAKTGIDFFSKLTNTLEEKLEQSSDYKNWSF</sequence>
<keyword evidence="5" id="KW-0378">Hydrolase</keyword>
<keyword evidence="2" id="KW-0479">Metal-binding</keyword>
<dbReference type="KEGG" id="fbr:FBFL15_0371"/>
<protein>
    <submittedName>
        <fullName evidence="5">Probable DNA/RNA non-specific endonuclease</fullName>
        <ecNumber evidence="5">3.-.-.-</ecNumber>
    </submittedName>
</protein>
<evidence type="ECO:0000256" key="1">
    <source>
        <dbReference type="PIRSR" id="PIRSR640255-1"/>
    </source>
</evidence>
<feature type="domain" description="ENPP1-3/EXOG-like endonuclease/phosphodiesterase" evidence="3">
    <location>
        <begin position="57"/>
        <end position="248"/>
    </location>
</feature>
<evidence type="ECO:0000256" key="2">
    <source>
        <dbReference type="PIRSR" id="PIRSR640255-2"/>
    </source>
</evidence>
<dbReference type="PANTHER" id="PTHR13966:SF5">
    <property type="entry name" value="ENDONUCLEASE G, MITOCHONDRIAL"/>
    <property type="match status" value="1"/>
</dbReference>
<dbReference type="AlphaFoldDB" id="G2Z4M4"/>
<name>G2Z4M4_FLABF</name>
<dbReference type="InterPro" id="IPR001604">
    <property type="entry name" value="Endo_G_ENPP1-like_dom"/>
</dbReference>
<dbReference type="GO" id="GO:0016787">
    <property type="term" value="F:hydrolase activity"/>
    <property type="evidence" value="ECO:0007669"/>
    <property type="project" value="UniProtKB-KW"/>
</dbReference>
<dbReference type="PROSITE" id="PS51257">
    <property type="entry name" value="PROKAR_LIPOPROTEIN"/>
    <property type="match status" value="1"/>
</dbReference>
<dbReference type="GO" id="GO:0003676">
    <property type="term" value="F:nucleic acid binding"/>
    <property type="evidence" value="ECO:0007669"/>
    <property type="project" value="InterPro"/>
</dbReference>
<dbReference type="Pfam" id="PF01223">
    <property type="entry name" value="Endonuclease_NS"/>
    <property type="match status" value="1"/>
</dbReference>
<dbReference type="SUPFAM" id="SSF54060">
    <property type="entry name" value="His-Me finger endonucleases"/>
    <property type="match status" value="1"/>
</dbReference>
<evidence type="ECO:0000259" key="3">
    <source>
        <dbReference type="SMART" id="SM00477"/>
    </source>
</evidence>